<name>A0A5B9DQ71_9HYPH</name>
<dbReference type="SMART" id="SM00388">
    <property type="entry name" value="HisKA"/>
    <property type="match status" value="1"/>
</dbReference>
<dbReference type="PANTHER" id="PTHR44936:SF5">
    <property type="entry name" value="SENSOR HISTIDINE KINASE ENVZ"/>
    <property type="match status" value="1"/>
</dbReference>
<accession>A0A5B9DQ71</accession>
<evidence type="ECO:0000256" key="2">
    <source>
        <dbReference type="ARBA" id="ARBA00004429"/>
    </source>
</evidence>
<dbReference type="PROSITE" id="PS50885">
    <property type="entry name" value="HAMP"/>
    <property type="match status" value="1"/>
</dbReference>
<evidence type="ECO:0000256" key="14">
    <source>
        <dbReference type="ARBA" id="ARBA00023136"/>
    </source>
</evidence>
<dbReference type="InterPro" id="IPR003660">
    <property type="entry name" value="HAMP_dom"/>
</dbReference>
<keyword evidence="11" id="KW-0067">ATP-binding</keyword>
<dbReference type="GO" id="GO:0000155">
    <property type="term" value="F:phosphorelay sensor kinase activity"/>
    <property type="evidence" value="ECO:0007669"/>
    <property type="project" value="InterPro"/>
</dbReference>
<evidence type="ECO:0000256" key="9">
    <source>
        <dbReference type="ARBA" id="ARBA00022741"/>
    </source>
</evidence>
<keyword evidence="6" id="KW-0597">Phosphoprotein</keyword>
<keyword evidence="10" id="KW-0418">Kinase</keyword>
<dbReference type="SMART" id="SM00387">
    <property type="entry name" value="HATPase_c"/>
    <property type="match status" value="1"/>
</dbReference>
<evidence type="ECO:0000313" key="15">
    <source>
        <dbReference type="EMBL" id="QEE21561.1"/>
    </source>
</evidence>
<keyword evidence="5" id="KW-0997">Cell inner membrane</keyword>
<sequence>MIKALRSLWPSGISGQIVLLLLATVALSQLIALALVNLSDSRHDPDENLRMQARSIASIVRLISDAPAIDERQAIVVAANRSNPDINLRIISGPGATMPEISREPAPDFLTRDLGPDIIAVTDPRVGNEPRTITIALPDDMYLRVNLPFNSPTPPLLNPRTNTLIFAAIGALALLIWATQVLSSRLRNFAQAVAEYSPDGDHDALPETGPLELRTVAIALNRMRDRIDTLVKNRTMMLTAVGHDLRTPVTRMRLRAEFIENPETRAAILRDLEQMTDMIDAVLSLLRDPSALPAPERVDLASFLQALADDFTDTGRPVDYRGPAHVTARIHEDALRRAVANLVENALHFGTQCRITLRALPDQPYVIEVDDNGPGIPPEERDQMLQPFMRGDSSRSQAHEGFGLGLAIASVITRGHRGTLTLGESDLGGLRVTITLPH</sequence>
<keyword evidence="9" id="KW-0547">Nucleotide-binding</keyword>
<dbReference type="Gene3D" id="1.10.287.130">
    <property type="match status" value="1"/>
</dbReference>
<dbReference type="InterPro" id="IPR003661">
    <property type="entry name" value="HisK_dim/P_dom"/>
</dbReference>
<keyword evidence="7" id="KW-0808">Transferase</keyword>
<evidence type="ECO:0000256" key="6">
    <source>
        <dbReference type="ARBA" id="ARBA00022553"/>
    </source>
</evidence>
<dbReference type="GO" id="GO:0005886">
    <property type="term" value="C:plasma membrane"/>
    <property type="evidence" value="ECO:0007669"/>
    <property type="project" value="UniProtKB-SubCell"/>
</dbReference>
<keyword evidence="14" id="KW-0472">Membrane</keyword>
<dbReference type="InterPro" id="IPR050980">
    <property type="entry name" value="2C_sensor_his_kinase"/>
</dbReference>
<evidence type="ECO:0000256" key="4">
    <source>
        <dbReference type="ARBA" id="ARBA00022475"/>
    </source>
</evidence>
<dbReference type="Proteomes" id="UP000321062">
    <property type="component" value="Chromosome"/>
</dbReference>
<keyword evidence="4" id="KW-1003">Cell membrane</keyword>
<dbReference type="OrthoDB" id="9804645at2"/>
<dbReference type="PANTHER" id="PTHR44936">
    <property type="entry name" value="SENSOR PROTEIN CREC"/>
    <property type="match status" value="1"/>
</dbReference>
<dbReference type="EMBL" id="CP041690">
    <property type="protein sequence ID" value="QEE21561.1"/>
    <property type="molecule type" value="Genomic_DNA"/>
</dbReference>
<comment type="subcellular location">
    <subcellularLocation>
        <location evidence="2">Cell inner membrane</location>
        <topology evidence="2">Multi-pass membrane protein</topology>
    </subcellularLocation>
</comment>
<dbReference type="Pfam" id="PF00512">
    <property type="entry name" value="HisKA"/>
    <property type="match status" value="1"/>
</dbReference>
<dbReference type="KEGG" id="yti:FNA67_15800"/>
<evidence type="ECO:0000313" key="16">
    <source>
        <dbReference type="Proteomes" id="UP000321062"/>
    </source>
</evidence>
<evidence type="ECO:0000256" key="3">
    <source>
        <dbReference type="ARBA" id="ARBA00012438"/>
    </source>
</evidence>
<dbReference type="InterPro" id="IPR036097">
    <property type="entry name" value="HisK_dim/P_sf"/>
</dbReference>
<evidence type="ECO:0000256" key="5">
    <source>
        <dbReference type="ARBA" id="ARBA00022519"/>
    </source>
</evidence>
<keyword evidence="8" id="KW-0812">Transmembrane</keyword>
<dbReference type="RefSeq" id="WP_049706063.1">
    <property type="nucleotide sequence ID" value="NZ_BMFM01000001.1"/>
</dbReference>
<evidence type="ECO:0000256" key="8">
    <source>
        <dbReference type="ARBA" id="ARBA00022692"/>
    </source>
</evidence>
<protein>
    <recommendedName>
        <fullName evidence="3">histidine kinase</fullName>
        <ecNumber evidence="3">2.7.13.3</ecNumber>
    </recommendedName>
</protein>
<evidence type="ECO:0000256" key="10">
    <source>
        <dbReference type="ARBA" id="ARBA00022777"/>
    </source>
</evidence>
<dbReference type="InterPro" id="IPR003594">
    <property type="entry name" value="HATPase_dom"/>
</dbReference>
<evidence type="ECO:0000256" key="13">
    <source>
        <dbReference type="ARBA" id="ARBA00023012"/>
    </source>
</evidence>
<evidence type="ECO:0000256" key="12">
    <source>
        <dbReference type="ARBA" id="ARBA00022989"/>
    </source>
</evidence>
<dbReference type="GO" id="GO:0005524">
    <property type="term" value="F:ATP binding"/>
    <property type="evidence" value="ECO:0007669"/>
    <property type="project" value="UniProtKB-KW"/>
</dbReference>
<dbReference type="SUPFAM" id="SSF55874">
    <property type="entry name" value="ATPase domain of HSP90 chaperone/DNA topoisomerase II/histidine kinase"/>
    <property type="match status" value="1"/>
</dbReference>
<evidence type="ECO:0000256" key="1">
    <source>
        <dbReference type="ARBA" id="ARBA00000085"/>
    </source>
</evidence>
<organism evidence="15 16">
    <name type="scientific">Paradevosia tibetensis</name>
    <dbReference type="NCBI Taxonomy" id="1447062"/>
    <lineage>
        <taxon>Bacteria</taxon>
        <taxon>Pseudomonadati</taxon>
        <taxon>Pseudomonadota</taxon>
        <taxon>Alphaproteobacteria</taxon>
        <taxon>Hyphomicrobiales</taxon>
        <taxon>Devosiaceae</taxon>
        <taxon>Paradevosia</taxon>
    </lineage>
</organism>
<dbReference type="AlphaFoldDB" id="A0A5B9DQ71"/>
<dbReference type="SUPFAM" id="SSF47384">
    <property type="entry name" value="Homodimeric domain of signal transducing histidine kinase"/>
    <property type="match status" value="1"/>
</dbReference>
<keyword evidence="12" id="KW-1133">Transmembrane helix</keyword>
<evidence type="ECO:0000256" key="11">
    <source>
        <dbReference type="ARBA" id="ARBA00022840"/>
    </source>
</evidence>
<dbReference type="CDD" id="cd00082">
    <property type="entry name" value="HisKA"/>
    <property type="match status" value="1"/>
</dbReference>
<keyword evidence="13" id="KW-0902">Two-component regulatory system</keyword>
<keyword evidence="16" id="KW-1185">Reference proteome</keyword>
<gene>
    <name evidence="15" type="ORF">FNA67_15800</name>
</gene>
<comment type="catalytic activity">
    <reaction evidence="1">
        <text>ATP + protein L-histidine = ADP + protein N-phospho-L-histidine.</text>
        <dbReference type="EC" id="2.7.13.3"/>
    </reaction>
</comment>
<dbReference type="Pfam" id="PF00672">
    <property type="entry name" value="HAMP"/>
    <property type="match status" value="1"/>
</dbReference>
<dbReference type="Pfam" id="PF02518">
    <property type="entry name" value="HATPase_c"/>
    <property type="match status" value="1"/>
</dbReference>
<evidence type="ECO:0000256" key="7">
    <source>
        <dbReference type="ARBA" id="ARBA00022679"/>
    </source>
</evidence>
<dbReference type="InterPro" id="IPR004358">
    <property type="entry name" value="Sig_transdc_His_kin-like_C"/>
</dbReference>
<dbReference type="InterPro" id="IPR005467">
    <property type="entry name" value="His_kinase_dom"/>
</dbReference>
<dbReference type="EC" id="2.7.13.3" evidence="3"/>
<reference evidence="15 16" key="1">
    <citation type="journal article" date="2015" name="Int. J. Syst. Evol. Microbiol.">
        <title>Youhaiella tibetensis gen. nov., sp. nov., isolated from subsurface sediment.</title>
        <authorList>
            <person name="Wang Y.X."/>
            <person name="Huang F.Q."/>
            <person name="Nogi Y."/>
            <person name="Pang S.J."/>
            <person name="Wang P.K."/>
            <person name="Lv J."/>
        </authorList>
    </citation>
    <scope>NUCLEOTIDE SEQUENCE [LARGE SCALE GENOMIC DNA]</scope>
    <source>
        <strain evidence="16">fig4</strain>
    </source>
</reference>
<dbReference type="CDD" id="cd00075">
    <property type="entry name" value="HATPase"/>
    <property type="match status" value="1"/>
</dbReference>
<proteinExistence type="predicted"/>
<dbReference type="InterPro" id="IPR036890">
    <property type="entry name" value="HATPase_C_sf"/>
</dbReference>
<dbReference type="Gene3D" id="3.30.565.10">
    <property type="entry name" value="Histidine kinase-like ATPase, C-terminal domain"/>
    <property type="match status" value="1"/>
</dbReference>
<dbReference type="PROSITE" id="PS50109">
    <property type="entry name" value="HIS_KIN"/>
    <property type="match status" value="1"/>
</dbReference>
<dbReference type="PRINTS" id="PR00344">
    <property type="entry name" value="BCTRLSENSOR"/>
</dbReference>